<dbReference type="Gene3D" id="3.30.470.20">
    <property type="entry name" value="ATP-grasp fold, B domain"/>
    <property type="match status" value="1"/>
</dbReference>
<dbReference type="InterPro" id="IPR004344">
    <property type="entry name" value="TTL/TTLL_fam"/>
</dbReference>
<evidence type="ECO:0000256" key="1">
    <source>
        <dbReference type="ARBA" id="ARBA00022737"/>
    </source>
</evidence>
<evidence type="ECO:0000313" key="4">
    <source>
        <dbReference type="EMBL" id="KAF8411865.1"/>
    </source>
</evidence>
<dbReference type="PROSITE" id="PS51375">
    <property type="entry name" value="PPR"/>
    <property type="match status" value="2"/>
</dbReference>
<evidence type="ECO:0000256" key="3">
    <source>
        <dbReference type="SAM" id="MobiDB-lite"/>
    </source>
</evidence>
<reference evidence="4 5" key="1">
    <citation type="submission" date="2020-04" db="EMBL/GenBank/DDBJ databases">
        <title>Plant Genome Project.</title>
        <authorList>
            <person name="Zhang R.-G."/>
        </authorList>
    </citation>
    <scope>NUCLEOTIDE SEQUENCE [LARGE SCALE GENOMIC DNA]</scope>
    <source>
        <strain evidence="4">YNK0</strain>
        <tissue evidence="4">Leaf</tissue>
    </source>
</reference>
<keyword evidence="5" id="KW-1185">Reference proteome</keyword>
<dbReference type="EMBL" id="JABCRI010000002">
    <property type="protein sequence ID" value="KAF8411865.1"/>
    <property type="molecule type" value="Genomic_DNA"/>
</dbReference>
<dbReference type="GO" id="GO:0006281">
    <property type="term" value="P:DNA repair"/>
    <property type="evidence" value="ECO:0007669"/>
    <property type="project" value="InterPro"/>
</dbReference>
<dbReference type="PANTHER" id="PTHR46088">
    <property type="entry name" value="TUBULIN--TYROSINE LIGASE-LIKE PROTEIN 12"/>
    <property type="match status" value="1"/>
</dbReference>
<feature type="repeat" description="PPR" evidence="2">
    <location>
        <begin position="1161"/>
        <end position="1195"/>
    </location>
</feature>
<feature type="region of interest" description="Disordered" evidence="3">
    <location>
        <begin position="809"/>
        <end position="829"/>
    </location>
</feature>
<feature type="compositionally biased region" description="Basic and acidic residues" evidence="3">
    <location>
        <begin position="380"/>
        <end position="389"/>
    </location>
</feature>
<sequence>MGRSIPPLLRRFAVEAKAFDLLEVRTKGGRWLKISEASRRGHRSSLWLPEGAIPWMIKLVSESLVSKGYRFKIFGEEGNSILGEKRSNYRGEFLAFQSFLRGGKGGSLCVPRGEKNAGRRALGDALSFFRTQAHDCRLDGRLQSAVPNLAGRDNQVHSSLSPRWGLSSHVEMDHGVSKIVVDLDAGMFHHWEDAVVCSLCMAGTESLWGEVVQLLQHLVPLESKVSLLPFEAGRAVFHPKHRSSIFRLCNYQSFYLGSGAEVGFRRWWPAANALSFTGLTQTRWLVLKGLPFHLWVPSIFSQIGQICGHLVAVHPSTQKQEDLTAAKIQVRGDLRSIPRIIVLSFHSISYPIEISFWESATGESGMATAAPPVRCSGMVSEERGSREPRGVSWVEDDPNSAQHSPIRHRLSNSRNVVPKPIVGRLEKVMAVPADSGVDCPSSSQRRKGTRVKGTGEMFLQKEVNLNFKQKASGRRTWRNRRRSVRRRIRRLQRRQGVSIGRDKAEKVNLYPTDVVYPAVDVHGGCLAQTGRDLGSVWSAGPQVEGPCCGPEVQGVRGLCVLGPAGSSCSPVSSVQLRSAGLVDPGQKDLDPGFIRPGLVAPIFPSSGVEGVSSSGIPRWPEIGNGNLAMEVDLNNQQGLASFDRNLGGGCLADDDDDGLEIEHERRPQIPSPSKPEQRSMDFGQSGGNSLLPMLEVEKGGGDDRAGCSGMERVSSGLSKARFRQVYRRKDRAQSRGSCEVGVQRVWGAPRLKSIVIKSSPSIFAADADVPSGSVRARGEVRLLRRCGSEVSVGSSPEFLAQAWLNSDGHEKTSNVGSLRGNGEGWSGQEGECEQVASFLESDDLPQLASRVSDSLEKASVLPLDSCSDRVNGGSESETYLEGSSDEEGMWRMQGAESVVEEESSAEEGMDFPGSSSKEAEEGGLRRREVLANAAKSVEVSKVLGLRFSGGVEQAIGFFTALEDREEKGRGGLGDRGAERWLDVRGLLRKVEPDLIAIQETKLEVVNAAVVSEVWDNRQVDWVSVASVGASGGQLANSIFSLKVGNEVIEGDEEIGIAVTNHFQHRFLKFNRERPRIQDLRNEREKTHSREKKHTLPSPLSSPSFYLATVITGIGMEMGLGLRDVEKNMEREVEVDFGEANEVDRGRELLKEIRSKNDLSPDVVTYTSVISSYCKLGRMEKASALFSEMVSYGTVPNSFTYNVLIDGFGKAGDMVSTVAMYEKMLLLSCFLRKEEDDDDDDIIRRQIWNARALASRGLSLHFDPDRDLSTEVKELAKEILEEDAKGCKDREDAAESMLESAIDCDDVKLAIQTKVNFSFSQPPQREPVSLRVASGSLFVSVEVMMNMARTIDTTVTGDLSAIIRLMEIGPKICQKYIERPALFRGKKFDLRYIVLVRLHPEMRSSTARDGVDVMLDSSFEPKLLEVTYCPDCGRACKYDTKAIVGSG</sequence>
<feature type="compositionally biased region" description="Acidic residues" evidence="3">
    <location>
        <begin position="898"/>
        <end position="909"/>
    </location>
</feature>
<name>A0A834ZUW5_TETSI</name>
<dbReference type="Pfam" id="PF13041">
    <property type="entry name" value="PPR_2"/>
    <property type="match status" value="1"/>
</dbReference>
<dbReference type="OrthoDB" id="202825at2759"/>
<organism evidence="4 5">
    <name type="scientific">Tetracentron sinense</name>
    <name type="common">Spur-leaf</name>
    <dbReference type="NCBI Taxonomy" id="13715"/>
    <lineage>
        <taxon>Eukaryota</taxon>
        <taxon>Viridiplantae</taxon>
        <taxon>Streptophyta</taxon>
        <taxon>Embryophyta</taxon>
        <taxon>Tracheophyta</taxon>
        <taxon>Spermatophyta</taxon>
        <taxon>Magnoliopsida</taxon>
        <taxon>Trochodendrales</taxon>
        <taxon>Trochodendraceae</taxon>
        <taxon>Tetracentron</taxon>
    </lineage>
</organism>
<evidence type="ECO:0000313" key="5">
    <source>
        <dbReference type="Proteomes" id="UP000655225"/>
    </source>
</evidence>
<feature type="compositionally biased region" description="Basic and acidic residues" evidence="3">
    <location>
        <begin position="1077"/>
        <end position="1087"/>
    </location>
</feature>
<dbReference type="Gene3D" id="1.25.40.10">
    <property type="entry name" value="Tetratricopeptide repeat domain"/>
    <property type="match status" value="1"/>
</dbReference>
<dbReference type="InterPro" id="IPR027749">
    <property type="entry name" value="TTLL12"/>
</dbReference>
<dbReference type="GO" id="GO:0005737">
    <property type="term" value="C:cytoplasm"/>
    <property type="evidence" value="ECO:0007669"/>
    <property type="project" value="TreeGrafter"/>
</dbReference>
<proteinExistence type="predicted"/>
<dbReference type="GO" id="GO:0003677">
    <property type="term" value="F:DNA binding"/>
    <property type="evidence" value="ECO:0007669"/>
    <property type="project" value="InterPro"/>
</dbReference>
<dbReference type="PROSITE" id="PS00726">
    <property type="entry name" value="AP_NUCLEASE_F1_1"/>
    <property type="match status" value="1"/>
</dbReference>
<protein>
    <recommendedName>
        <fullName evidence="6">DUF4283 domain-containing protein</fullName>
    </recommendedName>
</protein>
<dbReference type="GO" id="GO:0004519">
    <property type="term" value="F:endonuclease activity"/>
    <property type="evidence" value="ECO:0007669"/>
    <property type="project" value="InterPro"/>
</dbReference>
<dbReference type="InterPro" id="IPR002885">
    <property type="entry name" value="PPR_rpt"/>
</dbReference>
<evidence type="ECO:0008006" key="6">
    <source>
        <dbReference type="Google" id="ProtNLM"/>
    </source>
</evidence>
<feature type="region of interest" description="Disordered" evidence="3">
    <location>
        <begin position="1077"/>
        <end position="1097"/>
    </location>
</feature>
<dbReference type="PANTHER" id="PTHR46088:SF1">
    <property type="entry name" value="TUBULIN--TYROSINE LIGASE-LIKE PROTEIN 12"/>
    <property type="match status" value="1"/>
</dbReference>
<dbReference type="InterPro" id="IPR020847">
    <property type="entry name" value="AP_endonuclease_F1_BS"/>
</dbReference>
<feature type="repeat" description="PPR" evidence="2">
    <location>
        <begin position="1196"/>
        <end position="1230"/>
    </location>
</feature>
<evidence type="ECO:0000256" key="2">
    <source>
        <dbReference type="PROSITE-ProRule" id="PRU00708"/>
    </source>
</evidence>
<gene>
    <name evidence="4" type="ORF">HHK36_004424</name>
</gene>
<dbReference type="Pfam" id="PF03133">
    <property type="entry name" value="TTL"/>
    <property type="match status" value="1"/>
</dbReference>
<accession>A0A834ZUW5</accession>
<dbReference type="InterPro" id="IPR011990">
    <property type="entry name" value="TPR-like_helical_dom_sf"/>
</dbReference>
<feature type="region of interest" description="Disordered" evidence="3">
    <location>
        <begin position="377"/>
        <end position="406"/>
    </location>
</feature>
<dbReference type="Proteomes" id="UP000655225">
    <property type="component" value="Unassembled WGS sequence"/>
</dbReference>
<keyword evidence="1" id="KW-0677">Repeat</keyword>
<feature type="region of interest" description="Disordered" evidence="3">
    <location>
        <begin position="866"/>
        <end position="923"/>
    </location>
</feature>
<comment type="caution">
    <text evidence="4">The sequence shown here is derived from an EMBL/GenBank/DDBJ whole genome shotgun (WGS) entry which is preliminary data.</text>
</comment>
<dbReference type="NCBIfam" id="TIGR00756">
    <property type="entry name" value="PPR"/>
    <property type="match status" value="2"/>
</dbReference>
<feature type="region of interest" description="Disordered" evidence="3">
    <location>
        <begin position="665"/>
        <end position="690"/>
    </location>
</feature>